<reference evidence="1" key="2">
    <citation type="journal article" date="2015" name="Fish Shellfish Immunol.">
        <title>Early steps in the European eel (Anguilla anguilla)-Vibrio vulnificus interaction in the gills: Role of the RtxA13 toxin.</title>
        <authorList>
            <person name="Callol A."/>
            <person name="Pajuelo D."/>
            <person name="Ebbesson L."/>
            <person name="Teles M."/>
            <person name="MacKenzie S."/>
            <person name="Amaro C."/>
        </authorList>
    </citation>
    <scope>NUCLEOTIDE SEQUENCE</scope>
</reference>
<sequence>MDDSPIPLIVRRRSTLDLGTRFDGNAVLKLQPPFAFPYTP</sequence>
<protein>
    <submittedName>
        <fullName evidence="1">Uncharacterized protein</fullName>
    </submittedName>
</protein>
<organism evidence="1">
    <name type="scientific">Anguilla anguilla</name>
    <name type="common">European freshwater eel</name>
    <name type="synonym">Muraena anguilla</name>
    <dbReference type="NCBI Taxonomy" id="7936"/>
    <lineage>
        <taxon>Eukaryota</taxon>
        <taxon>Metazoa</taxon>
        <taxon>Chordata</taxon>
        <taxon>Craniata</taxon>
        <taxon>Vertebrata</taxon>
        <taxon>Euteleostomi</taxon>
        <taxon>Actinopterygii</taxon>
        <taxon>Neopterygii</taxon>
        <taxon>Teleostei</taxon>
        <taxon>Anguilliformes</taxon>
        <taxon>Anguillidae</taxon>
        <taxon>Anguilla</taxon>
    </lineage>
</organism>
<dbReference type="AlphaFoldDB" id="A0A0E9V7F0"/>
<accession>A0A0E9V7F0</accession>
<proteinExistence type="predicted"/>
<name>A0A0E9V7F0_ANGAN</name>
<reference evidence="1" key="1">
    <citation type="submission" date="2014-11" db="EMBL/GenBank/DDBJ databases">
        <authorList>
            <person name="Amaro Gonzalez C."/>
        </authorList>
    </citation>
    <scope>NUCLEOTIDE SEQUENCE</scope>
</reference>
<dbReference type="EMBL" id="GBXM01034610">
    <property type="protein sequence ID" value="JAH73967.1"/>
    <property type="molecule type" value="Transcribed_RNA"/>
</dbReference>
<evidence type="ECO:0000313" key="1">
    <source>
        <dbReference type="EMBL" id="JAH73967.1"/>
    </source>
</evidence>